<dbReference type="Proteomes" id="UP001157974">
    <property type="component" value="Unassembled WGS sequence"/>
</dbReference>
<feature type="compositionally biased region" description="Basic residues" evidence="1">
    <location>
        <begin position="295"/>
        <end position="307"/>
    </location>
</feature>
<dbReference type="InterPro" id="IPR007146">
    <property type="entry name" value="Sas10/Utp3/C1D"/>
</dbReference>
<feature type="region of interest" description="Disordered" evidence="1">
    <location>
        <begin position="227"/>
        <end position="307"/>
    </location>
</feature>
<dbReference type="AlphaFoldDB" id="A0AAV8UHF1"/>
<sequence>MEEIEEFEEALNQIKSIAKDSTENLDGYIEKVAEGEVKLSGGMSFLAVKSHTFLSYLLGMVIVAAMKVGGRSIENHPVIEMLVENRVILEKIKPLEEAMRYQIDKMVKLATGNQDEEDEEAMHAPNLSSLVEGANARGEEEGEEDGEAKVYKPPRIAAVPFDDVVDKEAEREKRRDEREKDRARRSSAVRELLQEFGDRPEQIRETAEVGNSARELRRMDEAKKQYEEDYFVRLNTSKDEKRKRRDLKRKARMEELGGGDLRDLVSMTERINEKSKKREKERQLRDSLASQQMIAKKRRKSTKSKRR</sequence>
<dbReference type="PANTHER" id="PTHR13237">
    <property type="entry name" value="SOMETHING ABOUT SILENCING PROTEIN 10-RELATED"/>
    <property type="match status" value="1"/>
</dbReference>
<dbReference type="PANTHER" id="PTHR13237:SF9">
    <property type="entry name" value="NEUROGUIDIN"/>
    <property type="match status" value="1"/>
</dbReference>
<dbReference type="Pfam" id="PF04000">
    <property type="entry name" value="Sas10_Utp3"/>
    <property type="match status" value="1"/>
</dbReference>
<accession>A0AAV8UHF1</accession>
<protein>
    <recommendedName>
        <fullName evidence="4">Neuroguidin</fullName>
    </recommendedName>
</protein>
<dbReference type="GO" id="GO:0032040">
    <property type="term" value="C:small-subunit processome"/>
    <property type="evidence" value="ECO:0007669"/>
    <property type="project" value="TreeGrafter"/>
</dbReference>
<evidence type="ECO:0000313" key="2">
    <source>
        <dbReference type="EMBL" id="KAJ8900886.1"/>
    </source>
</evidence>
<gene>
    <name evidence="2" type="ORF">NDN08_000185</name>
</gene>
<dbReference type="EMBL" id="JAMWBK010000013">
    <property type="protein sequence ID" value="KAJ8900886.1"/>
    <property type="molecule type" value="Genomic_DNA"/>
</dbReference>
<organism evidence="2 3">
    <name type="scientific">Rhodosorus marinus</name>
    <dbReference type="NCBI Taxonomy" id="101924"/>
    <lineage>
        <taxon>Eukaryota</taxon>
        <taxon>Rhodophyta</taxon>
        <taxon>Stylonematophyceae</taxon>
        <taxon>Stylonematales</taxon>
        <taxon>Stylonemataceae</taxon>
        <taxon>Rhodosorus</taxon>
    </lineage>
</organism>
<name>A0AAV8UHF1_9RHOD</name>
<evidence type="ECO:0000256" key="1">
    <source>
        <dbReference type="SAM" id="MobiDB-lite"/>
    </source>
</evidence>
<feature type="region of interest" description="Disordered" evidence="1">
    <location>
        <begin position="162"/>
        <end position="187"/>
    </location>
</feature>
<feature type="compositionally biased region" description="Basic and acidic residues" evidence="1">
    <location>
        <begin position="252"/>
        <end position="263"/>
    </location>
</feature>
<reference evidence="2 3" key="1">
    <citation type="journal article" date="2023" name="Nat. Commun.">
        <title>Origin of minicircular mitochondrial genomes in red algae.</title>
        <authorList>
            <person name="Lee Y."/>
            <person name="Cho C.H."/>
            <person name="Lee Y.M."/>
            <person name="Park S.I."/>
            <person name="Yang J.H."/>
            <person name="West J.A."/>
            <person name="Bhattacharya D."/>
            <person name="Yoon H.S."/>
        </authorList>
    </citation>
    <scope>NUCLEOTIDE SEQUENCE [LARGE SCALE GENOMIC DNA]</scope>
    <source>
        <strain evidence="2 3">CCMP1338</strain>
        <tissue evidence="2">Whole cell</tissue>
    </source>
</reference>
<keyword evidence="3" id="KW-1185">Reference proteome</keyword>
<comment type="caution">
    <text evidence="2">The sequence shown here is derived from an EMBL/GenBank/DDBJ whole genome shotgun (WGS) entry which is preliminary data.</text>
</comment>
<feature type="compositionally biased region" description="Basic and acidic residues" evidence="1">
    <location>
        <begin position="227"/>
        <end position="240"/>
    </location>
</feature>
<proteinExistence type="predicted"/>
<feature type="compositionally biased region" description="Basic and acidic residues" evidence="1">
    <location>
        <begin position="164"/>
        <end position="184"/>
    </location>
</feature>
<evidence type="ECO:0000313" key="3">
    <source>
        <dbReference type="Proteomes" id="UP001157974"/>
    </source>
</evidence>
<dbReference type="GO" id="GO:0000462">
    <property type="term" value="P:maturation of SSU-rRNA from tricistronic rRNA transcript (SSU-rRNA, 5.8S rRNA, LSU-rRNA)"/>
    <property type="evidence" value="ECO:0007669"/>
    <property type="project" value="TreeGrafter"/>
</dbReference>
<feature type="compositionally biased region" description="Basic residues" evidence="1">
    <location>
        <begin position="241"/>
        <end position="251"/>
    </location>
</feature>
<evidence type="ECO:0008006" key="4">
    <source>
        <dbReference type="Google" id="ProtNLM"/>
    </source>
</evidence>
<feature type="compositionally biased region" description="Basic and acidic residues" evidence="1">
    <location>
        <begin position="270"/>
        <end position="285"/>
    </location>
</feature>